<dbReference type="GO" id="GO:0046983">
    <property type="term" value="F:protein dimerization activity"/>
    <property type="evidence" value="ECO:0007669"/>
    <property type="project" value="InterPro"/>
</dbReference>
<proteinExistence type="predicted"/>
<keyword evidence="4" id="KW-0539">Nucleus</keyword>
<dbReference type="SMART" id="SM00353">
    <property type="entry name" value="HLH"/>
    <property type="match status" value="1"/>
</dbReference>
<accession>A0A6A3AM98</accession>
<evidence type="ECO:0000256" key="5">
    <source>
        <dbReference type="SAM" id="MobiDB-lite"/>
    </source>
</evidence>
<dbReference type="SUPFAM" id="SSF47459">
    <property type="entry name" value="HLH, helix-loop-helix DNA-binding domain"/>
    <property type="match status" value="1"/>
</dbReference>
<keyword evidence="2" id="KW-0805">Transcription regulation</keyword>
<dbReference type="InterPro" id="IPR036638">
    <property type="entry name" value="HLH_DNA-bd_sf"/>
</dbReference>
<dbReference type="GO" id="GO:0003700">
    <property type="term" value="F:DNA-binding transcription factor activity"/>
    <property type="evidence" value="ECO:0007669"/>
    <property type="project" value="TreeGrafter"/>
</dbReference>
<protein>
    <submittedName>
        <fullName evidence="7">Transcription factor bHLH62</fullName>
    </submittedName>
</protein>
<evidence type="ECO:0000313" key="7">
    <source>
        <dbReference type="EMBL" id="KAE8703962.1"/>
    </source>
</evidence>
<reference evidence="7" key="1">
    <citation type="submission" date="2019-09" db="EMBL/GenBank/DDBJ databases">
        <title>Draft genome information of white flower Hibiscus syriacus.</title>
        <authorList>
            <person name="Kim Y.-M."/>
        </authorList>
    </citation>
    <scope>NUCLEOTIDE SEQUENCE [LARGE SCALE GENOMIC DNA]</scope>
    <source>
        <strain evidence="7">YM2019G1</strain>
    </source>
</reference>
<feature type="domain" description="BHLH" evidence="6">
    <location>
        <begin position="163"/>
        <end position="211"/>
    </location>
</feature>
<dbReference type="PROSITE" id="PS50888">
    <property type="entry name" value="BHLH"/>
    <property type="match status" value="1"/>
</dbReference>
<gene>
    <name evidence="7" type="ORF">F3Y22_tig00110462pilonHSYRG00424</name>
</gene>
<evidence type="ECO:0000259" key="6">
    <source>
        <dbReference type="PROSITE" id="PS50888"/>
    </source>
</evidence>
<dbReference type="PANTHER" id="PTHR12565">
    <property type="entry name" value="STEROL REGULATORY ELEMENT-BINDING PROTEIN"/>
    <property type="match status" value="1"/>
</dbReference>
<name>A0A6A3AM98_HIBSY</name>
<dbReference type="Pfam" id="PF00010">
    <property type="entry name" value="HLH"/>
    <property type="match status" value="1"/>
</dbReference>
<comment type="subcellular location">
    <subcellularLocation>
        <location evidence="1">Nucleus</location>
    </subcellularLocation>
</comment>
<dbReference type="Gene3D" id="4.10.280.10">
    <property type="entry name" value="Helix-loop-helix DNA-binding domain"/>
    <property type="match status" value="1"/>
</dbReference>
<evidence type="ECO:0000256" key="3">
    <source>
        <dbReference type="ARBA" id="ARBA00023163"/>
    </source>
</evidence>
<dbReference type="InterPro" id="IPR024097">
    <property type="entry name" value="bHLH_ZIP_TF"/>
</dbReference>
<evidence type="ECO:0000256" key="2">
    <source>
        <dbReference type="ARBA" id="ARBA00023015"/>
    </source>
</evidence>
<evidence type="ECO:0000256" key="4">
    <source>
        <dbReference type="ARBA" id="ARBA00023242"/>
    </source>
</evidence>
<dbReference type="GO" id="GO:0005634">
    <property type="term" value="C:nucleus"/>
    <property type="evidence" value="ECO:0007669"/>
    <property type="project" value="UniProtKB-SubCell"/>
</dbReference>
<dbReference type="Proteomes" id="UP000436088">
    <property type="component" value="Unassembled WGS sequence"/>
</dbReference>
<dbReference type="PANTHER" id="PTHR12565:SF184">
    <property type="entry name" value="BHLH TRANSCRIPTION FACTOR"/>
    <property type="match status" value="1"/>
</dbReference>
<dbReference type="CDD" id="cd18919">
    <property type="entry name" value="bHLH_AtBPE_like"/>
    <property type="match status" value="1"/>
</dbReference>
<organism evidence="7 8">
    <name type="scientific">Hibiscus syriacus</name>
    <name type="common">Rose of Sharon</name>
    <dbReference type="NCBI Taxonomy" id="106335"/>
    <lineage>
        <taxon>Eukaryota</taxon>
        <taxon>Viridiplantae</taxon>
        <taxon>Streptophyta</taxon>
        <taxon>Embryophyta</taxon>
        <taxon>Tracheophyta</taxon>
        <taxon>Spermatophyta</taxon>
        <taxon>Magnoliopsida</taxon>
        <taxon>eudicotyledons</taxon>
        <taxon>Gunneridae</taxon>
        <taxon>Pentapetalae</taxon>
        <taxon>rosids</taxon>
        <taxon>malvids</taxon>
        <taxon>Malvales</taxon>
        <taxon>Malvaceae</taxon>
        <taxon>Malvoideae</taxon>
        <taxon>Hibiscus</taxon>
    </lineage>
</organism>
<comment type="caution">
    <text evidence="7">The sequence shown here is derived from an EMBL/GenBank/DDBJ whole genome shotgun (WGS) entry which is preliminary data.</text>
</comment>
<keyword evidence="3" id="KW-0804">Transcription</keyword>
<feature type="region of interest" description="Disordered" evidence="5">
    <location>
        <begin position="122"/>
        <end position="152"/>
    </location>
</feature>
<dbReference type="InterPro" id="IPR011598">
    <property type="entry name" value="bHLH_dom"/>
</dbReference>
<evidence type="ECO:0000313" key="8">
    <source>
        <dbReference type="Proteomes" id="UP000436088"/>
    </source>
</evidence>
<keyword evidence="8" id="KW-1185">Reference proteome</keyword>
<evidence type="ECO:0000256" key="1">
    <source>
        <dbReference type="ARBA" id="ARBA00004123"/>
    </source>
</evidence>
<sequence length="272" mass="30051">MNNQFFLNAAIPPPSPPLFFEPISAWYSISSTMEIHDTAELFLTPYWETSTDYGFQFNSALSSMASSPAASNSHISKSNSPSLDISELTSFHEESTVSVLIPDADPGLIPSNSRKIKAVPEPKTGKIPATQKRCKSTESNENNIKNHPEPPKDYIHVRARRGEATDSHSLAERVRREKISERMKILQNLVPGCNHRKALVLDEIINYVRSLQSEAEFLSMKLASVSTGMDINNIFQSSNTLARPIDSSASAFYGQQNPELHGNVSNGTMVLV</sequence>
<dbReference type="EMBL" id="VEPZ02000996">
    <property type="protein sequence ID" value="KAE8703962.1"/>
    <property type="molecule type" value="Genomic_DNA"/>
</dbReference>
<dbReference type="AlphaFoldDB" id="A0A6A3AM98"/>